<evidence type="ECO:0000313" key="4">
    <source>
        <dbReference type="EMBL" id="MFC2967337.1"/>
    </source>
</evidence>
<organism evidence="4 5">
    <name type="scientific">Acidimangrovimonas pyrenivorans</name>
    <dbReference type="NCBI Taxonomy" id="2030798"/>
    <lineage>
        <taxon>Bacteria</taxon>
        <taxon>Pseudomonadati</taxon>
        <taxon>Pseudomonadota</taxon>
        <taxon>Alphaproteobacteria</taxon>
        <taxon>Rhodobacterales</taxon>
        <taxon>Paracoccaceae</taxon>
        <taxon>Acidimangrovimonas</taxon>
    </lineage>
</organism>
<comment type="caution">
    <text evidence="4">The sequence shown here is derived from an EMBL/GenBank/DDBJ whole genome shotgun (WGS) entry which is preliminary data.</text>
</comment>
<evidence type="ECO:0000313" key="5">
    <source>
        <dbReference type="Proteomes" id="UP001595443"/>
    </source>
</evidence>
<sequence length="597" mass="66177">MIVHGNFVGAFEEKRDQLLAEKAEKEIHAAAASARRQSAQKHDREAAAIEAAQARAAVTEVNARLRQAEKDLAAAQSEAKKIAKDQAKLEAMNERAEARRIREQLAEDNPLLAFEVNYSALGAWVAERASGRACYTEGAGWGEWTGTHWQFSRKPSAELLDRVRRLYAAERGEVAEKLNSNAKSAENILSHAKGALTVPRDRFNTFAVAHLIAFQNCTVDLRTGDTMPHDPEHYMTGCLQCDYDENADLDRVLRTFARFWPKDHETAEMFQTAIGYSATGEVAAKRSFFMVGNQDNALQNGDNGKSLVQDALVKLFGIGLGGWGAAVKPGIILDTGDRDANSHDGAKTPLIWRRMAMSSEPRKGSSIEAGEFKRLSGGDVQSARPPHAEHAVEFVNFASFWMSLNDMPRFKSFDRATRVRLTPFPFTETFYDPGTAPEGGQEKEFGLKEWLESEDGQKALALYVVSGAMKYYAANDGKAGNFPDSARVAELREQIMKNANPYREMFENWLEFSPRADVTKSSISSLLSDHLGGRPKDREKSAFEDALRGQGVTEVKVRGIRMWRGVGLTVEGRKVASLRGHHNPDTWRPAVRIVAAE</sequence>
<keyword evidence="5" id="KW-1185">Reference proteome</keyword>
<dbReference type="InterPro" id="IPR051620">
    <property type="entry name" value="ORF904-like_C"/>
</dbReference>
<keyword evidence="2" id="KW-0175">Coiled coil</keyword>
<keyword evidence="1" id="KW-0378">Hydrolase</keyword>
<dbReference type="InterPro" id="IPR014818">
    <property type="entry name" value="Phage/plasmid_primase_P4_C"/>
</dbReference>
<evidence type="ECO:0000256" key="1">
    <source>
        <dbReference type="ARBA" id="ARBA00022801"/>
    </source>
</evidence>
<accession>A0ABV7ADP0</accession>
<gene>
    <name evidence="4" type="ORF">ACFOES_04455</name>
</gene>
<dbReference type="Pfam" id="PF08706">
    <property type="entry name" value="D5_N"/>
    <property type="match status" value="1"/>
</dbReference>
<evidence type="ECO:0000259" key="3">
    <source>
        <dbReference type="SMART" id="SM00885"/>
    </source>
</evidence>
<proteinExistence type="predicted"/>
<dbReference type="EMBL" id="JBHRSK010000004">
    <property type="protein sequence ID" value="MFC2967337.1"/>
    <property type="molecule type" value="Genomic_DNA"/>
</dbReference>
<name>A0ABV7ADP0_9RHOB</name>
<evidence type="ECO:0000256" key="2">
    <source>
        <dbReference type="SAM" id="Coils"/>
    </source>
</evidence>
<protein>
    <recommendedName>
        <fullName evidence="3">Bacteriophage/plasmid primase P4 C-terminal domain-containing protein</fullName>
    </recommendedName>
</protein>
<dbReference type="PANTHER" id="PTHR35372">
    <property type="entry name" value="ATP BINDING PROTEIN-RELATED"/>
    <property type="match status" value="1"/>
</dbReference>
<feature type="domain" description="Bacteriophage/plasmid primase P4 C-terminal" evidence="3">
    <location>
        <begin position="122"/>
        <end position="261"/>
    </location>
</feature>
<feature type="coiled-coil region" evidence="2">
    <location>
        <begin position="20"/>
        <end position="108"/>
    </location>
</feature>
<dbReference type="SMART" id="SM00885">
    <property type="entry name" value="D5_N"/>
    <property type="match status" value="1"/>
</dbReference>
<dbReference type="Proteomes" id="UP001595443">
    <property type="component" value="Unassembled WGS sequence"/>
</dbReference>
<dbReference type="RefSeq" id="WP_377831973.1">
    <property type="nucleotide sequence ID" value="NZ_JBHRSK010000004.1"/>
</dbReference>
<dbReference type="PANTHER" id="PTHR35372:SF2">
    <property type="entry name" value="SF3 HELICASE DOMAIN-CONTAINING PROTEIN"/>
    <property type="match status" value="1"/>
</dbReference>
<reference evidence="5" key="1">
    <citation type="journal article" date="2019" name="Int. J. Syst. Evol. Microbiol.">
        <title>The Global Catalogue of Microorganisms (GCM) 10K type strain sequencing project: providing services to taxonomists for standard genome sequencing and annotation.</title>
        <authorList>
            <consortium name="The Broad Institute Genomics Platform"/>
            <consortium name="The Broad Institute Genome Sequencing Center for Infectious Disease"/>
            <person name="Wu L."/>
            <person name="Ma J."/>
        </authorList>
    </citation>
    <scope>NUCLEOTIDE SEQUENCE [LARGE SCALE GENOMIC DNA]</scope>
    <source>
        <strain evidence="5">KCTC 62192</strain>
    </source>
</reference>